<organism evidence="2 3">
    <name type="scientific">Vitis vinifera</name>
    <name type="common">Grape</name>
    <dbReference type="NCBI Taxonomy" id="29760"/>
    <lineage>
        <taxon>Eukaryota</taxon>
        <taxon>Viridiplantae</taxon>
        <taxon>Streptophyta</taxon>
        <taxon>Embryophyta</taxon>
        <taxon>Tracheophyta</taxon>
        <taxon>Spermatophyta</taxon>
        <taxon>Magnoliopsida</taxon>
        <taxon>eudicotyledons</taxon>
        <taxon>Gunneridae</taxon>
        <taxon>Pentapetalae</taxon>
        <taxon>rosids</taxon>
        <taxon>Vitales</taxon>
        <taxon>Vitaceae</taxon>
        <taxon>Viteae</taxon>
        <taxon>Vitis</taxon>
    </lineage>
</organism>
<dbReference type="Proteomes" id="UP000009183">
    <property type="component" value="Chromosome 11"/>
</dbReference>
<feature type="region of interest" description="Disordered" evidence="1">
    <location>
        <begin position="1"/>
        <end position="25"/>
    </location>
</feature>
<proteinExistence type="predicted"/>
<dbReference type="HOGENOM" id="CLU_2908658_0_0_1"/>
<dbReference type="AlphaFoldDB" id="F6I5Q9"/>
<feature type="compositionally biased region" description="Low complexity" evidence="1">
    <location>
        <begin position="8"/>
        <end position="20"/>
    </location>
</feature>
<evidence type="ECO:0000256" key="1">
    <source>
        <dbReference type="SAM" id="MobiDB-lite"/>
    </source>
</evidence>
<protein>
    <submittedName>
        <fullName evidence="2">Uncharacterized protein</fullName>
    </submittedName>
</protein>
<reference evidence="3" key="1">
    <citation type="journal article" date="2007" name="Nature">
        <title>The grapevine genome sequence suggests ancestral hexaploidization in major angiosperm phyla.</title>
        <authorList>
            <consortium name="The French-Italian Public Consortium for Grapevine Genome Characterization."/>
            <person name="Jaillon O."/>
            <person name="Aury J.-M."/>
            <person name="Noel B."/>
            <person name="Policriti A."/>
            <person name="Clepet C."/>
            <person name="Casagrande A."/>
            <person name="Choisne N."/>
            <person name="Aubourg S."/>
            <person name="Vitulo N."/>
            <person name="Jubin C."/>
            <person name="Vezzi A."/>
            <person name="Legeai F."/>
            <person name="Hugueney P."/>
            <person name="Dasilva C."/>
            <person name="Horner D."/>
            <person name="Mica E."/>
            <person name="Jublot D."/>
            <person name="Poulain J."/>
            <person name="Bruyere C."/>
            <person name="Billault A."/>
            <person name="Segurens B."/>
            <person name="Gouyvenoux M."/>
            <person name="Ugarte E."/>
            <person name="Cattonaro F."/>
            <person name="Anthouard V."/>
            <person name="Vico V."/>
            <person name="Del Fabbro C."/>
            <person name="Alaux M."/>
            <person name="Di Gaspero G."/>
            <person name="Dumas V."/>
            <person name="Felice N."/>
            <person name="Paillard S."/>
            <person name="Juman I."/>
            <person name="Moroldo M."/>
            <person name="Scalabrin S."/>
            <person name="Canaguier A."/>
            <person name="Le Clainche I."/>
            <person name="Malacrida G."/>
            <person name="Durand E."/>
            <person name="Pesole G."/>
            <person name="Laucou V."/>
            <person name="Chatelet P."/>
            <person name="Merdinoglu D."/>
            <person name="Delledonne M."/>
            <person name="Pezzotti M."/>
            <person name="Lecharny A."/>
            <person name="Scarpelli C."/>
            <person name="Artiguenave F."/>
            <person name="Pe M.E."/>
            <person name="Valle G."/>
            <person name="Morgante M."/>
            <person name="Caboche M."/>
            <person name="Adam-Blondon A.-F."/>
            <person name="Weissenbach J."/>
            <person name="Quetier F."/>
            <person name="Wincker P."/>
        </authorList>
    </citation>
    <scope>NUCLEOTIDE SEQUENCE [LARGE SCALE GENOMIC DNA]</scope>
    <source>
        <strain evidence="3">cv. Pinot noir / PN40024</strain>
    </source>
</reference>
<evidence type="ECO:0000313" key="2">
    <source>
        <dbReference type="EMBL" id="CCB62277.1"/>
    </source>
</evidence>
<evidence type="ECO:0000313" key="3">
    <source>
        <dbReference type="Proteomes" id="UP000009183"/>
    </source>
</evidence>
<gene>
    <name evidence="2" type="ordered locus">VIT_11s0103g00030</name>
</gene>
<dbReference type="InParanoid" id="F6I5Q9"/>
<accession>F6I5Q9</accession>
<keyword evidence="3" id="KW-1185">Reference proteome</keyword>
<sequence length="62" mass="6757">MQSHTEESSTSTSSTVVSSTPPLVDDIYTQVMGSERRGHESCNHELPSGRVTICVETDEMLS</sequence>
<dbReference type="PaxDb" id="29760-VIT_11s0103g00030.t01"/>
<name>F6I5Q9_VITVI</name>
<dbReference type="EMBL" id="FN596751">
    <property type="protein sequence ID" value="CCB62277.1"/>
    <property type="molecule type" value="Genomic_DNA"/>
</dbReference>